<evidence type="ECO:0000256" key="4">
    <source>
        <dbReference type="SAM" id="MobiDB-lite"/>
    </source>
</evidence>
<dbReference type="PANTHER" id="PTHR22809:SF5">
    <property type="entry name" value="TRNA N(3)-METHYLCYTIDINE METHYLTRANSFERASE METTL6"/>
    <property type="match status" value="1"/>
</dbReference>
<keyword evidence="2" id="KW-0489">Methyltransferase</keyword>
<evidence type="ECO:0000313" key="7">
    <source>
        <dbReference type="Proteomes" id="UP000593567"/>
    </source>
</evidence>
<dbReference type="GO" id="GO:0032259">
    <property type="term" value="P:methylation"/>
    <property type="evidence" value="ECO:0007669"/>
    <property type="project" value="UniProtKB-KW"/>
</dbReference>
<gene>
    <name evidence="6" type="ORF">EB796_022820</name>
</gene>
<feature type="region of interest" description="Disordered" evidence="4">
    <location>
        <begin position="1"/>
        <end position="23"/>
    </location>
</feature>
<dbReference type="GO" id="GO:0008757">
    <property type="term" value="F:S-adenosylmethionine-dependent methyltransferase activity"/>
    <property type="evidence" value="ECO:0007669"/>
    <property type="project" value="UniProtKB-ARBA"/>
</dbReference>
<dbReference type="SUPFAM" id="SSF53335">
    <property type="entry name" value="S-adenosyl-L-methionine-dependent methyltransferases"/>
    <property type="match status" value="1"/>
</dbReference>
<keyword evidence="3" id="KW-0808">Transferase</keyword>
<dbReference type="OrthoDB" id="417697at2759"/>
<accession>A0A7J7IZA3</accession>
<evidence type="ECO:0000256" key="2">
    <source>
        <dbReference type="ARBA" id="ARBA00022603"/>
    </source>
</evidence>
<dbReference type="AlphaFoldDB" id="A0A7J7IZA3"/>
<evidence type="ECO:0000256" key="1">
    <source>
        <dbReference type="ARBA" id="ARBA00009725"/>
    </source>
</evidence>
<dbReference type="Proteomes" id="UP000593567">
    <property type="component" value="Unassembled WGS sequence"/>
</dbReference>
<keyword evidence="7" id="KW-1185">Reference proteome</keyword>
<dbReference type="Pfam" id="PF08242">
    <property type="entry name" value="Methyltransf_12"/>
    <property type="match status" value="1"/>
</dbReference>
<proteinExistence type="inferred from homology"/>
<evidence type="ECO:0000259" key="5">
    <source>
        <dbReference type="Pfam" id="PF08242"/>
    </source>
</evidence>
<dbReference type="InterPro" id="IPR013217">
    <property type="entry name" value="Methyltransf_12"/>
</dbReference>
<dbReference type="CDD" id="cd02440">
    <property type="entry name" value="AdoMet_MTases"/>
    <property type="match status" value="1"/>
</dbReference>
<dbReference type="GO" id="GO:0008173">
    <property type="term" value="F:RNA methyltransferase activity"/>
    <property type="evidence" value="ECO:0007669"/>
    <property type="project" value="UniProtKB-ARBA"/>
</dbReference>
<sequence length="181" mass="20524">MIQAQTTVDASEPPRPLTDSEKEHLAADTSVVPEFKQNCLERDAQKNWDLFYKRNTTAFYKDRHWTSREFPELISGPLVLLEAGCGVGNFIFPLLEENPQLFIYACDFSKRAVDFVKANENYKDSRCSAFQCDITSSDLTDNIPSSSVDLCSLIFVLSAIHPDKMVQALQNIHRVTNDENI</sequence>
<evidence type="ECO:0000313" key="6">
    <source>
        <dbReference type="EMBL" id="KAF6018876.1"/>
    </source>
</evidence>
<reference evidence="6" key="1">
    <citation type="submission" date="2020-06" db="EMBL/GenBank/DDBJ databases">
        <title>Draft genome of Bugula neritina, a colonial animal packing powerful symbionts and potential medicines.</title>
        <authorList>
            <person name="Rayko M."/>
        </authorList>
    </citation>
    <scope>NUCLEOTIDE SEQUENCE [LARGE SCALE GENOMIC DNA]</scope>
    <source>
        <strain evidence="6">Kwan_BN1</strain>
    </source>
</reference>
<protein>
    <submittedName>
        <fullName evidence="6">METTL6</fullName>
    </submittedName>
</protein>
<dbReference type="PANTHER" id="PTHR22809">
    <property type="entry name" value="METHYLTRANSFERASE-RELATED"/>
    <property type="match status" value="1"/>
</dbReference>
<dbReference type="InterPro" id="IPR029063">
    <property type="entry name" value="SAM-dependent_MTases_sf"/>
</dbReference>
<dbReference type="EMBL" id="VXIV02003270">
    <property type="protein sequence ID" value="KAF6018876.1"/>
    <property type="molecule type" value="Genomic_DNA"/>
</dbReference>
<name>A0A7J7IZA3_BUGNE</name>
<dbReference type="InterPro" id="IPR026113">
    <property type="entry name" value="METTL2/6/8-like"/>
</dbReference>
<comment type="similarity">
    <text evidence="1">Belongs to the methyltransferase superfamily. METL family.</text>
</comment>
<evidence type="ECO:0000256" key="3">
    <source>
        <dbReference type="ARBA" id="ARBA00022679"/>
    </source>
</evidence>
<comment type="caution">
    <text evidence="6">The sequence shown here is derived from an EMBL/GenBank/DDBJ whole genome shotgun (WGS) entry which is preliminary data.</text>
</comment>
<dbReference type="Gene3D" id="3.40.50.150">
    <property type="entry name" value="Vaccinia Virus protein VP39"/>
    <property type="match status" value="1"/>
</dbReference>
<organism evidence="6 7">
    <name type="scientific">Bugula neritina</name>
    <name type="common">Brown bryozoan</name>
    <name type="synonym">Sertularia neritina</name>
    <dbReference type="NCBI Taxonomy" id="10212"/>
    <lineage>
        <taxon>Eukaryota</taxon>
        <taxon>Metazoa</taxon>
        <taxon>Spiralia</taxon>
        <taxon>Lophotrochozoa</taxon>
        <taxon>Bryozoa</taxon>
        <taxon>Gymnolaemata</taxon>
        <taxon>Cheilostomatida</taxon>
        <taxon>Flustrina</taxon>
        <taxon>Buguloidea</taxon>
        <taxon>Bugulidae</taxon>
        <taxon>Bugula</taxon>
    </lineage>
</organism>
<feature type="domain" description="Methyltransferase type 12" evidence="5">
    <location>
        <begin position="81"/>
        <end position="178"/>
    </location>
</feature>